<dbReference type="Gene3D" id="3.20.20.80">
    <property type="entry name" value="Glycosidases"/>
    <property type="match status" value="1"/>
</dbReference>
<evidence type="ECO:0000313" key="14">
    <source>
        <dbReference type="Proteomes" id="UP000321617"/>
    </source>
</evidence>
<dbReference type="Pfam" id="PF08532">
    <property type="entry name" value="Glyco_hydro_42M"/>
    <property type="match status" value="1"/>
</dbReference>
<evidence type="ECO:0000259" key="10">
    <source>
        <dbReference type="Pfam" id="PF02449"/>
    </source>
</evidence>
<dbReference type="Gene3D" id="2.60.40.1180">
    <property type="entry name" value="Golgi alpha-mannosidase II"/>
    <property type="match status" value="1"/>
</dbReference>
<dbReference type="InterPro" id="IPR013529">
    <property type="entry name" value="Glyco_hydro_42_N"/>
</dbReference>
<evidence type="ECO:0000256" key="5">
    <source>
        <dbReference type="ARBA" id="ARBA00023295"/>
    </source>
</evidence>
<dbReference type="PANTHER" id="PTHR36447:SF1">
    <property type="entry name" value="BETA-GALACTOSIDASE GANA"/>
    <property type="match status" value="1"/>
</dbReference>
<dbReference type="PIRSF" id="PIRSF001084">
    <property type="entry name" value="B-galactosidase"/>
    <property type="match status" value="1"/>
</dbReference>
<dbReference type="AlphaFoldDB" id="A0A562UQ02"/>
<dbReference type="SUPFAM" id="SSF51445">
    <property type="entry name" value="(Trans)glycosidases"/>
    <property type="match status" value="1"/>
</dbReference>
<feature type="binding site" evidence="9">
    <location>
        <position position="110"/>
    </location>
    <ligand>
        <name>Zn(2+)</name>
        <dbReference type="ChEBI" id="CHEBI:29105"/>
    </ligand>
</feature>
<accession>A0A562UQ02</accession>
<dbReference type="Proteomes" id="UP000321617">
    <property type="component" value="Unassembled WGS sequence"/>
</dbReference>
<gene>
    <name evidence="13" type="ORF">LX16_4835</name>
</gene>
<keyword evidence="5 6" id="KW-0326">Glycosidase</keyword>
<feature type="domain" description="Glycoside hydrolase family 42 N-terminal" evidence="10">
    <location>
        <begin position="9"/>
        <end position="374"/>
    </location>
</feature>
<dbReference type="OrthoDB" id="9800974at2"/>
<dbReference type="InterPro" id="IPR029062">
    <property type="entry name" value="Class_I_gatase-like"/>
</dbReference>
<keyword evidence="14" id="KW-1185">Reference proteome</keyword>
<evidence type="ECO:0000259" key="12">
    <source>
        <dbReference type="Pfam" id="PF08533"/>
    </source>
</evidence>
<dbReference type="Gene3D" id="3.40.50.880">
    <property type="match status" value="1"/>
</dbReference>
<keyword evidence="9" id="KW-0862">Zinc</keyword>
<sequence>MAGLCFGGDYHPEQWPEHVWHEDMSLMRQAGVNLVTVGGSAWSRLEPAEAEYDFGWLDTVLDLLVDNGVHVILAIPTGSPPPWFGMRHPDALPVGPDGIRYGHASRDAHCVAAPAFRTVSARLTRELAARYRHHPALTMWTVHNGYRTVCHCPHVARTFQEWLRERHGDLDGLNAAWSTSVWGQHYSDWPQVRPPQATTDTPNPAQLLDFRRFQSDEMLAHFAEQRTILRQYSPDVPVTTTFELGTTVPADHWRWSAEVDVVTVASFPDRYDRGAEEQTAFVADLARSWAGGGPWLLKEQSTGLFHTPRGPRNIEPGRLERHSMAHIARGSRGVMFAQWRAPRGGATAWRSAMLPHAGSDTRVFREVCRLGEMLPGLAELDGAGVRAPVGIVWDEPSMWALSGPGAPTPHLDYLEAVRQVHRVLWRHDVLADFVRPDADWSGYRLIVVPQLYLTDDAAADNLTGWVSEGGDAVVTYLSGVADPDGNIRSGRWPGALHAVLGVHSEEPHPLPPGEAVRLSNGATGRVWAEHLHTDGAEVLCGYRGGVLDRRPAITRHLYGSGRAWYVSTQLDDGDFTDLLAETGILPSVADPDIETIVRETEDDTYRIVINHGDKPTEVGGYGTDLVTGKTAEGDYRVPPGGFALLRLSTGRPPVTGDPFPPR</sequence>
<dbReference type="InterPro" id="IPR013738">
    <property type="entry name" value="Beta_galactosidase_Trimer"/>
</dbReference>
<dbReference type="InterPro" id="IPR013739">
    <property type="entry name" value="Beta_galactosidase_C"/>
</dbReference>
<dbReference type="EMBL" id="VLLL01000010">
    <property type="protein sequence ID" value="TWJ07676.1"/>
    <property type="molecule type" value="Genomic_DNA"/>
</dbReference>
<evidence type="ECO:0000256" key="6">
    <source>
        <dbReference type="PIRNR" id="PIRNR001084"/>
    </source>
</evidence>
<feature type="binding site" evidence="9">
    <location>
        <position position="152"/>
    </location>
    <ligand>
        <name>Zn(2+)</name>
        <dbReference type="ChEBI" id="CHEBI:29105"/>
    </ligand>
</feature>
<evidence type="ECO:0000256" key="8">
    <source>
        <dbReference type="PIRSR" id="PIRSR001084-2"/>
    </source>
</evidence>
<dbReference type="InterPro" id="IPR017853">
    <property type="entry name" value="GH"/>
</dbReference>
<protein>
    <recommendedName>
        <fullName evidence="3 6">Beta-galactosidase</fullName>
        <shortName evidence="6">Beta-gal</shortName>
        <ecNumber evidence="3 6">3.2.1.23</ecNumber>
    </recommendedName>
</protein>
<evidence type="ECO:0000256" key="2">
    <source>
        <dbReference type="ARBA" id="ARBA00005940"/>
    </source>
</evidence>
<comment type="catalytic activity">
    <reaction evidence="1 6">
        <text>Hydrolysis of terminal non-reducing beta-D-galactose residues in beta-D-galactosides.</text>
        <dbReference type="EC" id="3.2.1.23"/>
    </reaction>
</comment>
<comment type="similarity">
    <text evidence="2 6">Belongs to the glycosyl hydrolase 42 family.</text>
</comment>
<feature type="domain" description="Beta-galactosidase trimerisation" evidence="11">
    <location>
        <begin position="387"/>
        <end position="581"/>
    </location>
</feature>
<dbReference type="GO" id="GO:0006012">
    <property type="term" value="P:galactose metabolic process"/>
    <property type="evidence" value="ECO:0007669"/>
    <property type="project" value="InterPro"/>
</dbReference>
<dbReference type="GO" id="GO:0009341">
    <property type="term" value="C:beta-galactosidase complex"/>
    <property type="evidence" value="ECO:0007669"/>
    <property type="project" value="InterPro"/>
</dbReference>
<dbReference type="GO" id="GO:0046872">
    <property type="term" value="F:metal ion binding"/>
    <property type="evidence" value="ECO:0007669"/>
    <property type="project" value="UniProtKB-KW"/>
</dbReference>
<feature type="binding site" evidence="8">
    <location>
        <position position="144"/>
    </location>
    <ligand>
        <name>substrate</name>
    </ligand>
</feature>
<evidence type="ECO:0000313" key="13">
    <source>
        <dbReference type="EMBL" id="TWJ07676.1"/>
    </source>
</evidence>
<dbReference type="Pfam" id="PF02449">
    <property type="entry name" value="Glyco_hydro_42"/>
    <property type="match status" value="1"/>
</dbReference>
<dbReference type="CDD" id="cd03143">
    <property type="entry name" value="A4_beta-galactosidase_middle_domain"/>
    <property type="match status" value="1"/>
</dbReference>
<feature type="binding site" evidence="8">
    <location>
        <position position="106"/>
    </location>
    <ligand>
        <name>substrate</name>
    </ligand>
</feature>
<evidence type="ECO:0000256" key="9">
    <source>
        <dbReference type="PIRSR" id="PIRSR001084-3"/>
    </source>
</evidence>
<organism evidence="13 14">
    <name type="scientific">Stackebrandtia albiflava</name>
    <dbReference type="NCBI Taxonomy" id="406432"/>
    <lineage>
        <taxon>Bacteria</taxon>
        <taxon>Bacillati</taxon>
        <taxon>Actinomycetota</taxon>
        <taxon>Actinomycetes</taxon>
        <taxon>Glycomycetales</taxon>
        <taxon>Glycomycetaceae</taxon>
        <taxon>Stackebrandtia</taxon>
    </lineage>
</organism>
<dbReference type="Pfam" id="PF08533">
    <property type="entry name" value="Glyco_hydro_42C"/>
    <property type="match status" value="1"/>
</dbReference>
<evidence type="ECO:0000256" key="1">
    <source>
        <dbReference type="ARBA" id="ARBA00001412"/>
    </source>
</evidence>
<reference evidence="13 14" key="1">
    <citation type="journal article" date="2013" name="Stand. Genomic Sci.">
        <title>Genomic Encyclopedia of Type Strains, Phase I: The one thousand microbial genomes (KMG-I) project.</title>
        <authorList>
            <person name="Kyrpides N.C."/>
            <person name="Woyke T."/>
            <person name="Eisen J.A."/>
            <person name="Garrity G."/>
            <person name="Lilburn T.G."/>
            <person name="Beck B.J."/>
            <person name="Whitman W.B."/>
            <person name="Hugenholtz P."/>
            <person name="Klenk H.P."/>
        </authorList>
    </citation>
    <scope>NUCLEOTIDE SEQUENCE [LARGE SCALE GENOMIC DNA]</scope>
    <source>
        <strain evidence="13 14">DSM 45044</strain>
    </source>
</reference>
<keyword evidence="9" id="KW-0479">Metal-binding</keyword>
<evidence type="ECO:0000256" key="4">
    <source>
        <dbReference type="ARBA" id="ARBA00022801"/>
    </source>
</evidence>
<dbReference type="SUPFAM" id="SSF52317">
    <property type="entry name" value="Class I glutamine amidotransferase-like"/>
    <property type="match status" value="1"/>
</dbReference>
<proteinExistence type="inferred from homology"/>
<dbReference type="GO" id="GO:0004565">
    <property type="term" value="F:beta-galactosidase activity"/>
    <property type="evidence" value="ECO:0007669"/>
    <property type="project" value="UniProtKB-EC"/>
</dbReference>
<evidence type="ECO:0000259" key="11">
    <source>
        <dbReference type="Pfam" id="PF08532"/>
    </source>
</evidence>
<dbReference type="PANTHER" id="PTHR36447">
    <property type="entry name" value="BETA-GALACTOSIDASE GANA"/>
    <property type="match status" value="1"/>
</dbReference>
<dbReference type="EC" id="3.2.1.23" evidence="3 6"/>
<dbReference type="InterPro" id="IPR013780">
    <property type="entry name" value="Glyco_hydro_b"/>
</dbReference>
<name>A0A562UQ02_9ACTN</name>
<feature type="binding site" evidence="9">
    <location>
        <position position="150"/>
    </location>
    <ligand>
        <name>Zn(2+)</name>
        <dbReference type="ChEBI" id="CHEBI:29105"/>
    </ligand>
</feature>
<feature type="domain" description="Beta-galactosidase C-terminal" evidence="12">
    <location>
        <begin position="593"/>
        <end position="646"/>
    </location>
</feature>
<evidence type="ECO:0000256" key="7">
    <source>
        <dbReference type="PIRSR" id="PIRSR001084-1"/>
    </source>
</evidence>
<feature type="active site" description="Nucleophile" evidence="7">
    <location>
        <position position="299"/>
    </location>
</feature>
<comment type="caution">
    <text evidence="13">The sequence shown here is derived from an EMBL/GenBank/DDBJ whole genome shotgun (WGS) entry which is preliminary data.</text>
</comment>
<evidence type="ECO:0000256" key="3">
    <source>
        <dbReference type="ARBA" id="ARBA00012756"/>
    </source>
</evidence>
<keyword evidence="4 6" id="KW-0378">Hydrolase</keyword>
<dbReference type="InterPro" id="IPR003476">
    <property type="entry name" value="Glyco_hydro_42"/>
</dbReference>